<protein>
    <submittedName>
        <fullName evidence="1">Uncharacterized protein</fullName>
    </submittedName>
</protein>
<evidence type="ECO:0000313" key="1">
    <source>
        <dbReference type="EMBL" id="MRD49364.1"/>
    </source>
</evidence>
<comment type="caution">
    <text evidence="1">The sequence shown here is derived from an EMBL/GenBank/DDBJ whole genome shotgun (WGS) entry which is preliminary data.</text>
</comment>
<gene>
    <name evidence="1" type="ORF">GHT07_18975</name>
</gene>
<keyword evidence="2" id="KW-1185">Reference proteome</keyword>
<sequence length="161" mass="18595">MADFVILRLERKSVAALNLRAPLYALEQMIVSAGAVREFAGRVRIEFEGCYELGEVWLDACVQRYMRELTDLFPYWLHFVDKEDESLRILMCCLLPPQQVEPHGNGEPQMQINVLAWNDQLRRLRLYMSRLHAQYGLSPEESSAIDQLIAAWSRRVGLTPA</sequence>
<dbReference type="EMBL" id="WJBU01000023">
    <property type="protein sequence ID" value="MRD49364.1"/>
    <property type="molecule type" value="Genomic_DNA"/>
</dbReference>
<organism evidence="1 2">
    <name type="scientific">Caenimonas koreensis DSM 17982</name>
    <dbReference type="NCBI Taxonomy" id="1121255"/>
    <lineage>
        <taxon>Bacteria</taxon>
        <taxon>Pseudomonadati</taxon>
        <taxon>Pseudomonadota</taxon>
        <taxon>Betaproteobacteria</taxon>
        <taxon>Burkholderiales</taxon>
        <taxon>Comamonadaceae</taxon>
        <taxon>Caenimonas</taxon>
    </lineage>
</organism>
<dbReference type="RefSeq" id="WP_153586672.1">
    <property type="nucleotide sequence ID" value="NZ_WJBU01000023.1"/>
</dbReference>
<dbReference type="Proteomes" id="UP000487350">
    <property type="component" value="Unassembled WGS sequence"/>
</dbReference>
<dbReference type="AlphaFoldDB" id="A0A844AZB3"/>
<dbReference type="OrthoDB" id="4951670at2"/>
<accession>A0A844AZB3</accession>
<name>A0A844AZB3_9BURK</name>
<evidence type="ECO:0000313" key="2">
    <source>
        <dbReference type="Proteomes" id="UP000487350"/>
    </source>
</evidence>
<reference evidence="1 2" key="1">
    <citation type="submission" date="2019-11" db="EMBL/GenBank/DDBJ databases">
        <title>Caenimonas koreensis gen. nov., sp. nov., isolated from activated sludge.</title>
        <authorList>
            <person name="Seung H.R."/>
        </authorList>
    </citation>
    <scope>NUCLEOTIDE SEQUENCE [LARGE SCALE GENOMIC DNA]</scope>
    <source>
        <strain evidence="1 2">EMB320</strain>
    </source>
</reference>
<proteinExistence type="predicted"/>